<dbReference type="Pfam" id="PF01569">
    <property type="entry name" value="PAP2"/>
    <property type="match status" value="1"/>
</dbReference>
<protein>
    <recommendedName>
        <fullName evidence="11">Dolichyldiphosphatase</fullName>
        <ecNumber evidence="11">3.6.1.43</ecNumber>
    </recommendedName>
</protein>
<dbReference type="PANTHER" id="PTHR11247">
    <property type="entry name" value="PALMITOYL-PROTEIN THIOESTERASE/DOLICHYLDIPHOSPHATASE 1"/>
    <property type="match status" value="1"/>
</dbReference>
<comment type="catalytic activity">
    <reaction evidence="10 11">
        <text>a di-trans,poly-cis-dolichyl diphosphate + H2O = a di-trans,poly-cis-dolichyl phosphate + phosphate + H(+)</text>
        <dbReference type="Rhea" id="RHEA:14385"/>
        <dbReference type="Rhea" id="RHEA-COMP:19498"/>
        <dbReference type="Rhea" id="RHEA-COMP:19506"/>
        <dbReference type="ChEBI" id="CHEBI:15377"/>
        <dbReference type="ChEBI" id="CHEBI:15378"/>
        <dbReference type="ChEBI" id="CHEBI:43474"/>
        <dbReference type="ChEBI" id="CHEBI:57497"/>
        <dbReference type="ChEBI" id="CHEBI:57683"/>
        <dbReference type="EC" id="3.6.1.43"/>
    </reaction>
</comment>
<keyword evidence="8 11" id="KW-0472">Membrane</keyword>
<keyword evidence="5 11" id="KW-0378">Hydrolase</keyword>
<evidence type="ECO:0000256" key="6">
    <source>
        <dbReference type="ARBA" id="ARBA00022824"/>
    </source>
</evidence>
<evidence type="ECO:0000313" key="13">
    <source>
        <dbReference type="EMBL" id="KAJ5109884.1"/>
    </source>
</evidence>
<dbReference type="EC" id="3.6.1.43" evidence="11"/>
<dbReference type="AlphaFoldDB" id="A0A9W9G0I6"/>
<dbReference type="PANTHER" id="PTHR11247:SF1">
    <property type="entry name" value="DOLICHYLDIPHOSPHATASE 1"/>
    <property type="match status" value="1"/>
</dbReference>
<dbReference type="GO" id="GO:0005789">
    <property type="term" value="C:endoplasmic reticulum membrane"/>
    <property type="evidence" value="ECO:0007669"/>
    <property type="project" value="UniProtKB-SubCell"/>
</dbReference>
<evidence type="ECO:0000259" key="12">
    <source>
        <dbReference type="SMART" id="SM00014"/>
    </source>
</evidence>
<feature type="transmembrane region" description="Helical" evidence="11">
    <location>
        <begin position="162"/>
        <end position="183"/>
    </location>
</feature>
<dbReference type="InterPro" id="IPR039667">
    <property type="entry name" value="Dolichyldiphosphatase_PAP2"/>
</dbReference>
<reference evidence="13" key="1">
    <citation type="submission" date="2022-11" db="EMBL/GenBank/DDBJ databases">
        <authorList>
            <person name="Petersen C."/>
        </authorList>
    </citation>
    <scope>NUCLEOTIDE SEQUENCE</scope>
    <source>
        <strain evidence="13">IBT 30761</strain>
    </source>
</reference>
<keyword evidence="7 11" id="KW-1133">Transmembrane helix</keyword>
<feature type="transmembrane region" description="Helical" evidence="11">
    <location>
        <begin position="20"/>
        <end position="44"/>
    </location>
</feature>
<dbReference type="EMBL" id="JAPQKI010000003">
    <property type="protein sequence ID" value="KAJ5109884.1"/>
    <property type="molecule type" value="Genomic_DNA"/>
</dbReference>
<dbReference type="GO" id="GO:0006487">
    <property type="term" value="P:protein N-linked glycosylation"/>
    <property type="evidence" value="ECO:0007669"/>
    <property type="project" value="UniProtKB-UniRule"/>
</dbReference>
<comment type="pathway">
    <text evidence="2 11">Protein modification; protein glycosylation.</text>
</comment>
<sequence>MDTPLASLSLTHVHYNPEDPLSLVSAYLALIPQALCVSYATLVWASREMEVVLMFAGQLACEGLNFALKRIIKEERPRDPDIVSLEMFGKGYGMPSSHAQFMTFFAVYLSLFLLLRHTPSYASAYPYCDFILRGALTVGLCAGAVAVSASRVYLNYHTPRQVLAGCGAGFVCACGWFVITGLLRRLGWIDWAADMTVSRLLRVRDLLVSEDLAEAGWQRWETLRLKQRVSEARKSD</sequence>
<comment type="caution">
    <text evidence="13">The sequence shown here is derived from an EMBL/GenBank/DDBJ whole genome shotgun (WGS) entry which is preliminary data.</text>
</comment>
<feature type="transmembrane region" description="Helical" evidence="11">
    <location>
        <begin position="127"/>
        <end position="150"/>
    </location>
</feature>
<proteinExistence type="inferred from homology"/>
<reference evidence="13" key="2">
    <citation type="journal article" date="2023" name="IMA Fungus">
        <title>Comparative genomic study of the Penicillium genus elucidates a diverse pangenome and 15 lateral gene transfer events.</title>
        <authorList>
            <person name="Petersen C."/>
            <person name="Sorensen T."/>
            <person name="Nielsen M.R."/>
            <person name="Sondergaard T.E."/>
            <person name="Sorensen J.L."/>
            <person name="Fitzpatrick D.A."/>
            <person name="Frisvad J.C."/>
            <person name="Nielsen K.L."/>
        </authorList>
    </citation>
    <scope>NUCLEOTIDE SEQUENCE</scope>
    <source>
        <strain evidence="13">IBT 30761</strain>
    </source>
</reference>
<organism evidence="13 14">
    <name type="scientific">Penicillium argentinense</name>
    <dbReference type="NCBI Taxonomy" id="1131581"/>
    <lineage>
        <taxon>Eukaryota</taxon>
        <taxon>Fungi</taxon>
        <taxon>Dikarya</taxon>
        <taxon>Ascomycota</taxon>
        <taxon>Pezizomycotina</taxon>
        <taxon>Eurotiomycetes</taxon>
        <taxon>Eurotiomycetidae</taxon>
        <taxon>Eurotiales</taxon>
        <taxon>Aspergillaceae</taxon>
        <taxon>Penicillium</taxon>
    </lineage>
</organism>
<evidence type="ECO:0000256" key="8">
    <source>
        <dbReference type="ARBA" id="ARBA00023136"/>
    </source>
</evidence>
<dbReference type="GeneID" id="81354002"/>
<evidence type="ECO:0000256" key="10">
    <source>
        <dbReference type="ARBA" id="ARBA00047349"/>
    </source>
</evidence>
<evidence type="ECO:0000256" key="5">
    <source>
        <dbReference type="ARBA" id="ARBA00022801"/>
    </source>
</evidence>
<dbReference type="GO" id="GO:0008610">
    <property type="term" value="P:lipid biosynthetic process"/>
    <property type="evidence" value="ECO:0007669"/>
    <property type="project" value="TreeGrafter"/>
</dbReference>
<dbReference type="InterPro" id="IPR036938">
    <property type="entry name" value="PAP2/HPO_sf"/>
</dbReference>
<gene>
    <name evidence="13" type="ORF">N7532_002529</name>
</gene>
<dbReference type="Gene3D" id="1.20.144.10">
    <property type="entry name" value="Phosphatidic acid phosphatase type 2/haloperoxidase"/>
    <property type="match status" value="1"/>
</dbReference>
<evidence type="ECO:0000256" key="11">
    <source>
        <dbReference type="RuleBase" id="RU367078"/>
    </source>
</evidence>
<comment type="function">
    <text evidence="9 11">Required for efficient N-glycosylation. Necessary for maintaining optimal levels of dolichol-linked oligosaccharides. Hydrolyzes dolichyl pyrophosphate at a very high rate and dolichyl monophosphate at a much lower rate. Does not act on phosphatidate.</text>
</comment>
<keyword evidence="14" id="KW-1185">Reference proteome</keyword>
<evidence type="ECO:0000256" key="9">
    <source>
        <dbReference type="ARBA" id="ARBA00024907"/>
    </source>
</evidence>
<dbReference type="InterPro" id="IPR000326">
    <property type="entry name" value="PAP2/HPO"/>
</dbReference>
<dbReference type="FunFam" id="1.20.144.10:FF:000003">
    <property type="entry name" value="Dolichyldiphosphatase 1"/>
    <property type="match status" value="1"/>
</dbReference>
<dbReference type="CDD" id="cd03382">
    <property type="entry name" value="PAP2_dolichyldiphosphatase"/>
    <property type="match status" value="1"/>
</dbReference>
<name>A0A9W9G0I6_9EURO</name>
<dbReference type="SUPFAM" id="SSF48317">
    <property type="entry name" value="Acid phosphatase/Vanadium-dependent haloperoxidase"/>
    <property type="match status" value="1"/>
</dbReference>
<dbReference type="RefSeq" id="XP_056477995.1">
    <property type="nucleotide sequence ID" value="XM_056615023.1"/>
</dbReference>
<keyword evidence="4 11" id="KW-0812">Transmembrane</keyword>
<feature type="domain" description="Phosphatidic acid phosphatase type 2/haloperoxidase" evidence="12">
    <location>
        <begin position="51"/>
        <end position="177"/>
    </location>
</feature>
<keyword evidence="6 11" id="KW-0256">Endoplasmic reticulum</keyword>
<evidence type="ECO:0000256" key="1">
    <source>
        <dbReference type="ARBA" id="ARBA00004477"/>
    </source>
</evidence>
<evidence type="ECO:0000256" key="7">
    <source>
        <dbReference type="ARBA" id="ARBA00022989"/>
    </source>
</evidence>
<evidence type="ECO:0000313" key="14">
    <source>
        <dbReference type="Proteomes" id="UP001149074"/>
    </source>
</evidence>
<comment type="subcellular location">
    <subcellularLocation>
        <location evidence="1 11">Endoplasmic reticulum membrane</location>
        <topology evidence="1 11">Multi-pass membrane protein</topology>
    </subcellularLocation>
</comment>
<comment type="similarity">
    <text evidence="3 11">Belongs to the dolichyldiphosphatase family.</text>
</comment>
<dbReference type="GO" id="GO:0047874">
    <property type="term" value="F:dolichyldiphosphatase activity"/>
    <property type="evidence" value="ECO:0007669"/>
    <property type="project" value="UniProtKB-UniRule"/>
</dbReference>
<feature type="transmembrane region" description="Helical" evidence="11">
    <location>
        <begin position="92"/>
        <end position="115"/>
    </location>
</feature>
<evidence type="ECO:0000256" key="4">
    <source>
        <dbReference type="ARBA" id="ARBA00022692"/>
    </source>
</evidence>
<accession>A0A9W9G0I6</accession>
<dbReference type="SMART" id="SM00014">
    <property type="entry name" value="acidPPc"/>
    <property type="match status" value="1"/>
</dbReference>
<dbReference type="OrthoDB" id="302705at2759"/>
<dbReference type="Proteomes" id="UP001149074">
    <property type="component" value="Unassembled WGS sequence"/>
</dbReference>
<evidence type="ECO:0000256" key="2">
    <source>
        <dbReference type="ARBA" id="ARBA00004922"/>
    </source>
</evidence>
<evidence type="ECO:0000256" key="3">
    <source>
        <dbReference type="ARBA" id="ARBA00005518"/>
    </source>
</evidence>